<protein>
    <submittedName>
        <fullName evidence="2">Uncharacterized protein</fullName>
    </submittedName>
</protein>
<evidence type="ECO:0000256" key="1">
    <source>
        <dbReference type="SAM" id="MobiDB-lite"/>
    </source>
</evidence>
<dbReference type="OrthoDB" id="7480422at2759"/>
<feature type="region of interest" description="Disordered" evidence="1">
    <location>
        <begin position="41"/>
        <end position="62"/>
    </location>
</feature>
<feature type="compositionally biased region" description="Low complexity" evidence="1">
    <location>
        <begin position="42"/>
        <end position="56"/>
    </location>
</feature>
<accession>A0A9Q1H6I3</accession>
<feature type="region of interest" description="Disordered" evidence="1">
    <location>
        <begin position="88"/>
        <end position="116"/>
    </location>
</feature>
<dbReference type="Proteomes" id="UP001152320">
    <property type="component" value="Chromosome 10"/>
</dbReference>
<comment type="caution">
    <text evidence="2">The sequence shown here is derived from an EMBL/GenBank/DDBJ whole genome shotgun (WGS) entry which is preliminary data.</text>
</comment>
<evidence type="ECO:0000313" key="3">
    <source>
        <dbReference type="Proteomes" id="UP001152320"/>
    </source>
</evidence>
<organism evidence="2 3">
    <name type="scientific">Holothuria leucospilota</name>
    <name type="common">Black long sea cucumber</name>
    <name type="synonym">Mertensiothuria leucospilota</name>
    <dbReference type="NCBI Taxonomy" id="206669"/>
    <lineage>
        <taxon>Eukaryota</taxon>
        <taxon>Metazoa</taxon>
        <taxon>Echinodermata</taxon>
        <taxon>Eleutherozoa</taxon>
        <taxon>Echinozoa</taxon>
        <taxon>Holothuroidea</taxon>
        <taxon>Aspidochirotacea</taxon>
        <taxon>Aspidochirotida</taxon>
        <taxon>Holothuriidae</taxon>
        <taxon>Holothuria</taxon>
    </lineage>
</organism>
<proteinExistence type="predicted"/>
<dbReference type="EMBL" id="JAIZAY010000010">
    <property type="protein sequence ID" value="KAJ8034245.1"/>
    <property type="molecule type" value="Genomic_DNA"/>
</dbReference>
<reference evidence="2" key="1">
    <citation type="submission" date="2021-10" db="EMBL/GenBank/DDBJ databases">
        <title>Tropical sea cucumber genome reveals ecological adaptation and Cuvierian tubules defense mechanism.</title>
        <authorList>
            <person name="Chen T."/>
        </authorList>
    </citation>
    <scope>NUCLEOTIDE SEQUENCE</scope>
    <source>
        <strain evidence="2">Nanhai2018</strain>
        <tissue evidence="2">Muscle</tissue>
    </source>
</reference>
<sequence>MIKDLKWVDSLKTRRLRARLVVIYKETHGLLPSNVVDHLIDPSNPNRRTSSRTSGRYLHHHPSTNKLCYQKSLKKSLNHGHVLLRAQKRTGPDGVKHVSCRQPKYPILTPPSPQKH</sequence>
<name>A0A9Q1H6I3_HOLLE</name>
<keyword evidence="3" id="KW-1185">Reference proteome</keyword>
<gene>
    <name evidence="2" type="ORF">HOLleu_21002</name>
</gene>
<evidence type="ECO:0000313" key="2">
    <source>
        <dbReference type="EMBL" id="KAJ8034245.1"/>
    </source>
</evidence>
<dbReference type="AlphaFoldDB" id="A0A9Q1H6I3"/>